<protein>
    <recommendedName>
        <fullName evidence="3">Asp23/Gls24 family envelope stress response protein</fullName>
    </recommendedName>
</protein>
<comment type="caution">
    <text evidence="1">The sequence shown here is derived from an EMBL/GenBank/DDBJ whole genome shotgun (WGS) entry which is preliminary data.</text>
</comment>
<evidence type="ECO:0000313" key="2">
    <source>
        <dbReference type="Proteomes" id="UP000265742"/>
    </source>
</evidence>
<evidence type="ECO:0008006" key="3">
    <source>
        <dbReference type="Google" id="ProtNLM"/>
    </source>
</evidence>
<name>A0A3A1TS28_9MICO</name>
<proteinExistence type="predicted"/>
<gene>
    <name evidence="1" type="ORF">D1781_16300</name>
</gene>
<accession>A0A3A1TS28</accession>
<evidence type="ECO:0000313" key="1">
    <source>
        <dbReference type="EMBL" id="RIX26496.1"/>
    </source>
</evidence>
<keyword evidence="2" id="KW-1185">Reference proteome</keyword>
<dbReference type="Proteomes" id="UP000265742">
    <property type="component" value="Unassembled WGS sequence"/>
</dbReference>
<dbReference type="AlphaFoldDB" id="A0A3A1TS28"/>
<dbReference type="EMBL" id="QXTG01000003">
    <property type="protein sequence ID" value="RIX26496.1"/>
    <property type="molecule type" value="Genomic_DNA"/>
</dbReference>
<reference evidence="2" key="1">
    <citation type="submission" date="2018-09" db="EMBL/GenBank/DDBJ databases">
        <authorList>
            <person name="Kim I."/>
        </authorList>
    </citation>
    <scope>NUCLEOTIDE SEQUENCE [LARGE SCALE GENOMIC DNA]</scope>
    <source>
        <strain evidence="2">DD4a</strain>
    </source>
</reference>
<sequence length="103" mass="10933">MEAVVRAVTAEAFGVAAKAVQADLADDGGRLALSVRTPIRLVSIDRLQHEPSALQRSGGSVLERAAAAERTIADRVSDITGTDVQQVGVRITAADVTRERRVR</sequence>
<organism evidence="1 2">
    <name type="scientific">Amnibacterium setariae</name>
    <dbReference type="NCBI Taxonomy" id="2306585"/>
    <lineage>
        <taxon>Bacteria</taxon>
        <taxon>Bacillati</taxon>
        <taxon>Actinomycetota</taxon>
        <taxon>Actinomycetes</taxon>
        <taxon>Micrococcales</taxon>
        <taxon>Microbacteriaceae</taxon>
        <taxon>Amnibacterium</taxon>
    </lineage>
</organism>